<dbReference type="EMBL" id="DXCF01000030">
    <property type="protein sequence ID" value="HIZ09940.1"/>
    <property type="molecule type" value="Genomic_DNA"/>
</dbReference>
<name>A0A9D2II59_9FIRM</name>
<evidence type="ECO:0000313" key="3">
    <source>
        <dbReference type="Proteomes" id="UP000824025"/>
    </source>
</evidence>
<keyword evidence="1" id="KW-0812">Transmembrane</keyword>
<dbReference type="AlphaFoldDB" id="A0A9D2II59"/>
<feature type="transmembrane region" description="Helical" evidence="1">
    <location>
        <begin position="70"/>
        <end position="86"/>
    </location>
</feature>
<feature type="transmembrane region" description="Helical" evidence="1">
    <location>
        <begin position="93"/>
        <end position="110"/>
    </location>
</feature>
<reference evidence="2" key="2">
    <citation type="submission" date="2021-04" db="EMBL/GenBank/DDBJ databases">
        <authorList>
            <person name="Gilroy R."/>
        </authorList>
    </citation>
    <scope>NUCLEOTIDE SEQUENCE</scope>
    <source>
        <strain evidence="2">CHK192-19661</strain>
    </source>
</reference>
<dbReference type="InterPro" id="IPR010540">
    <property type="entry name" value="CmpB_TMEM229"/>
</dbReference>
<feature type="transmembrane region" description="Helical" evidence="1">
    <location>
        <begin position="29"/>
        <end position="50"/>
    </location>
</feature>
<accession>A0A9D2II59</accession>
<keyword evidence="1" id="KW-1133">Transmembrane helix</keyword>
<sequence>MKGRETPFSRAVGRYANPTAGKLTLAKAVFVYMFGGGLGTLWEVIFNVFYQIANDYTIRYIDCRGSLFTYFNPVYGCGALVIVFFLKKYSRPWQVFTVGALAGGAVEYFLSYCEEAILGTRSWNYDDWLWNINGRTTVPIMIVWGILCMAVVFLLFRPLDRFFEGLPARTFRIIGICCLAALCIDMFFTVSAMLRYVMRDTEPLTAFGRWLDAVFPDELMRRRFPSMKIQ</sequence>
<comment type="caution">
    <text evidence="2">The sequence shown here is derived from an EMBL/GenBank/DDBJ whole genome shotgun (WGS) entry which is preliminary data.</text>
</comment>
<keyword evidence="1" id="KW-0472">Membrane</keyword>
<evidence type="ECO:0000256" key="1">
    <source>
        <dbReference type="SAM" id="Phobius"/>
    </source>
</evidence>
<protein>
    <submittedName>
        <fullName evidence="2">ABC transporter permease</fullName>
    </submittedName>
</protein>
<dbReference type="Pfam" id="PF06541">
    <property type="entry name" value="ABC_trans_CmpB"/>
    <property type="match status" value="1"/>
</dbReference>
<feature type="transmembrane region" description="Helical" evidence="1">
    <location>
        <begin position="138"/>
        <end position="159"/>
    </location>
</feature>
<gene>
    <name evidence="2" type="ORF">H9726_05580</name>
</gene>
<proteinExistence type="predicted"/>
<organism evidence="2 3">
    <name type="scientific">Candidatus Borkfalkia avicola</name>
    <dbReference type="NCBI Taxonomy" id="2838503"/>
    <lineage>
        <taxon>Bacteria</taxon>
        <taxon>Bacillati</taxon>
        <taxon>Bacillota</taxon>
        <taxon>Clostridia</taxon>
        <taxon>Christensenellales</taxon>
        <taxon>Christensenellaceae</taxon>
        <taxon>Candidatus Borkfalkia</taxon>
    </lineage>
</organism>
<dbReference type="Proteomes" id="UP000824025">
    <property type="component" value="Unassembled WGS sequence"/>
</dbReference>
<reference evidence="2" key="1">
    <citation type="journal article" date="2021" name="PeerJ">
        <title>Extensive microbial diversity within the chicken gut microbiome revealed by metagenomics and culture.</title>
        <authorList>
            <person name="Gilroy R."/>
            <person name="Ravi A."/>
            <person name="Getino M."/>
            <person name="Pursley I."/>
            <person name="Horton D.L."/>
            <person name="Alikhan N.F."/>
            <person name="Baker D."/>
            <person name="Gharbi K."/>
            <person name="Hall N."/>
            <person name="Watson M."/>
            <person name="Adriaenssens E.M."/>
            <person name="Foster-Nyarko E."/>
            <person name="Jarju S."/>
            <person name="Secka A."/>
            <person name="Antonio M."/>
            <person name="Oren A."/>
            <person name="Chaudhuri R.R."/>
            <person name="La Ragione R."/>
            <person name="Hildebrand F."/>
            <person name="Pallen M.J."/>
        </authorList>
    </citation>
    <scope>NUCLEOTIDE SEQUENCE</scope>
    <source>
        <strain evidence="2">CHK192-19661</strain>
    </source>
</reference>
<feature type="transmembrane region" description="Helical" evidence="1">
    <location>
        <begin position="171"/>
        <end position="194"/>
    </location>
</feature>
<evidence type="ECO:0000313" key="2">
    <source>
        <dbReference type="EMBL" id="HIZ09940.1"/>
    </source>
</evidence>